<dbReference type="Pfam" id="PF05233">
    <property type="entry name" value="PHB_acc"/>
    <property type="match status" value="1"/>
</dbReference>
<evidence type="ECO:0000313" key="3">
    <source>
        <dbReference type="EMBL" id="VAW07967.1"/>
    </source>
</evidence>
<name>A0A3B0T3R4_9ZZZZ</name>
<organism evidence="3">
    <name type="scientific">hydrothermal vent metagenome</name>
    <dbReference type="NCBI Taxonomy" id="652676"/>
    <lineage>
        <taxon>unclassified sequences</taxon>
        <taxon>metagenomes</taxon>
        <taxon>ecological metagenomes</taxon>
    </lineage>
</organism>
<feature type="domain" description="PHA accumulation regulator DNA-binding N-terminal" evidence="2">
    <location>
        <begin position="19"/>
        <end position="79"/>
    </location>
</feature>
<feature type="domain" description="PHB accumulation regulatory" evidence="1">
    <location>
        <begin position="83"/>
        <end position="121"/>
    </location>
</feature>
<dbReference type="InterPro" id="IPR012909">
    <property type="entry name" value="PHA_DNA-bd_N"/>
</dbReference>
<dbReference type="Pfam" id="PF07879">
    <property type="entry name" value="PHB_acc_N"/>
    <property type="match status" value="1"/>
</dbReference>
<evidence type="ECO:0000259" key="2">
    <source>
        <dbReference type="Pfam" id="PF07879"/>
    </source>
</evidence>
<dbReference type="InterPro" id="IPR010134">
    <property type="entry name" value="PHA_reg_PhaR"/>
</dbReference>
<protein>
    <submittedName>
        <fullName evidence="3">PhbF</fullName>
    </submittedName>
</protein>
<dbReference type="NCBIfam" id="TIGR01848">
    <property type="entry name" value="PHA_reg_PhaR"/>
    <property type="match status" value="1"/>
</dbReference>
<sequence>MTDKTAKGRKNGAAGEATVIKKYANRRLYNTATSSYVTLDFLSEMVKNGEDFVVYDAKSGDDITHSVLTQIIFEEESKGQNLLPIQFLRQLIKFYGDSLQSFVPSYLEMSMDSFANNQDVLRQRMRDTLGATPGYSMFEESVRKNMELYQQAMKMLSPMSNLYAGAGAPAKPAEDPGQIDDLKSQLAALQEKLERLEKKGA</sequence>
<gene>
    <name evidence="3" type="ORF">MNBD_ALPHA05-491</name>
</gene>
<reference evidence="3" key="1">
    <citation type="submission" date="2018-06" db="EMBL/GenBank/DDBJ databases">
        <authorList>
            <person name="Zhirakovskaya E."/>
        </authorList>
    </citation>
    <scope>NUCLEOTIDE SEQUENCE</scope>
</reference>
<dbReference type="EMBL" id="UOEH01000624">
    <property type="protein sequence ID" value="VAW07967.1"/>
    <property type="molecule type" value="Genomic_DNA"/>
</dbReference>
<proteinExistence type="predicted"/>
<evidence type="ECO:0000259" key="1">
    <source>
        <dbReference type="Pfam" id="PF05233"/>
    </source>
</evidence>
<dbReference type="AlphaFoldDB" id="A0A3B0T3R4"/>
<dbReference type="InterPro" id="IPR007897">
    <property type="entry name" value="PHB_accumulat"/>
</dbReference>
<accession>A0A3B0T3R4</accession>
<dbReference type="GO" id="GO:0006355">
    <property type="term" value="P:regulation of DNA-templated transcription"/>
    <property type="evidence" value="ECO:0007669"/>
    <property type="project" value="InterPro"/>
</dbReference>